<dbReference type="EMBL" id="JARYMX010000005">
    <property type="protein sequence ID" value="KAJ9547285.1"/>
    <property type="molecule type" value="Genomic_DNA"/>
</dbReference>
<evidence type="ECO:0000259" key="3">
    <source>
        <dbReference type="PROSITE" id="PS50966"/>
    </source>
</evidence>
<dbReference type="InterPro" id="IPR018289">
    <property type="entry name" value="MULE_transposase_dom"/>
</dbReference>
<evidence type="ECO:0000256" key="1">
    <source>
        <dbReference type="PROSITE-ProRule" id="PRU00325"/>
    </source>
</evidence>
<evidence type="ECO:0000256" key="2">
    <source>
        <dbReference type="SAM" id="MobiDB-lite"/>
    </source>
</evidence>
<feature type="compositionally biased region" description="Basic and acidic residues" evidence="2">
    <location>
        <begin position="751"/>
        <end position="761"/>
    </location>
</feature>
<dbReference type="Pfam" id="PF03101">
    <property type="entry name" value="FAR1"/>
    <property type="match status" value="1"/>
</dbReference>
<dbReference type="InterPro" id="IPR007527">
    <property type="entry name" value="Znf_SWIM"/>
</dbReference>
<name>A0AA38T3A5_9ASTR</name>
<reference evidence="4" key="1">
    <citation type="submission" date="2023-03" db="EMBL/GenBank/DDBJ databases">
        <title>Chromosome-scale reference genome and RAD-based genetic map of yellow starthistle (Centaurea solstitialis) reveal putative structural variation and QTLs associated with invader traits.</title>
        <authorList>
            <person name="Reatini B."/>
            <person name="Cang F.A."/>
            <person name="Jiang Q."/>
            <person name="Mckibben M.T.W."/>
            <person name="Barker M.S."/>
            <person name="Rieseberg L.H."/>
            <person name="Dlugosch K.M."/>
        </authorList>
    </citation>
    <scope>NUCLEOTIDE SEQUENCE</scope>
    <source>
        <strain evidence="4">CAN-66</strain>
        <tissue evidence="4">Leaf</tissue>
    </source>
</reference>
<dbReference type="PANTHER" id="PTHR47718">
    <property type="entry name" value="OS01G0519700 PROTEIN"/>
    <property type="match status" value="1"/>
</dbReference>
<keyword evidence="5" id="KW-1185">Reference proteome</keyword>
<dbReference type="Proteomes" id="UP001172457">
    <property type="component" value="Chromosome 5"/>
</dbReference>
<keyword evidence="1" id="KW-0862">Zinc</keyword>
<keyword evidence="1" id="KW-0479">Metal-binding</keyword>
<feature type="region of interest" description="Disordered" evidence="2">
    <location>
        <begin position="734"/>
        <end position="767"/>
    </location>
</feature>
<evidence type="ECO:0000313" key="4">
    <source>
        <dbReference type="EMBL" id="KAJ9547285.1"/>
    </source>
</evidence>
<dbReference type="InterPro" id="IPR004330">
    <property type="entry name" value="FAR1_DNA_bnd_dom"/>
</dbReference>
<feature type="compositionally biased region" description="Basic residues" evidence="2">
    <location>
        <begin position="740"/>
        <end position="750"/>
    </location>
</feature>
<comment type="caution">
    <text evidence="4">The sequence shown here is derived from an EMBL/GenBank/DDBJ whole genome shotgun (WGS) entry which is preliminary data.</text>
</comment>
<protein>
    <recommendedName>
        <fullName evidence="3">SWIM-type domain-containing protein</fullName>
    </recommendedName>
</protein>
<feature type="domain" description="SWIM-type" evidence="3">
    <location>
        <begin position="572"/>
        <end position="608"/>
    </location>
</feature>
<keyword evidence="1" id="KW-0863">Zinc-finger</keyword>
<evidence type="ECO:0000313" key="5">
    <source>
        <dbReference type="Proteomes" id="UP001172457"/>
    </source>
</evidence>
<dbReference type="Pfam" id="PF04434">
    <property type="entry name" value="SWIM"/>
    <property type="match status" value="1"/>
</dbReference>
<proteinExistence type="predicted"/>
<dbReference type="Pfam" id="PF10551">
    <property type="entry name" value="MULE"/>
    <property type="match status" value="1"/>
</dbReference>
<dbReference type="AlphaFoldDB" id="A0AA38T3A5"/>
<dbReference type="GO" id="GO:0008270">
    <property type="term" value="F:zinc ion binding"/>
    <property type="evidence" value="ECO:0007669"/>
    <property type="project" value="UniProtKB-KW"/>
</dbReference>
<accession>A0AA38T3A5</accession>
<dbReference type="PROSITE" id="PS50966">
    <property type="entry name" value="ZF_SWIM"/>
    <property type="match status" value="1"/>
</dbReference>
<dbReference type="PANTHER" id="PTHR47718:SF12">
    <property type="entry name" value="PROTEIN FAR1-RELATED SEQUENCE"/>
    <property type="match status" value="1"/>
</dbReference>
<gene>
    <name evidence="4" type="ORF">OSB04_019828</name>
</gene>
<sequence>MEDEQHSLHDDVHFSVPESCLVEEDEDVDVGSADLVSVKDSTMETLMDGNVTVCVAPSVVALDGVSTFGIEDTEIAVGCSNDDELCSEVVELDDGMKGWIPIVPESYKPKLNEHFDSYVAAETKYRLYAFKAGFDVRLNAKKMNSDKCIQTRWFVCSKEGNPRKKEFDSLDVGTDVRRGRNSNVKRSGCRACMKIHLTKDKNGYEVYEFFEMHNHVLFNESDRRFSKTNRKMQYTDFRNVLRSSTHKVGPTRAYRLQTALKGGFDKMRCTAVDYQNFKRDVGLYVGKKDAKMLINKIHAMAFVPFLAIDNHKRSVVVGSSLIAGENIENFKWVLRAFLKCYKKQPIVVITDQCSAMKQAVPCVLNESKHRLCIWHIMKKVPKKVSQALNQNARFNSLIKKLVWNVHIGPDEFEYQWNEMIIEFDLVNDPWFSKIYNIRHSWIPAFFKDTPMSGLMKTTSRSESANAFFNLYSSFESDLVEFLMNYDSALEKQRDLHAHDENVTRTTYPQLMNPIGIEHHAAQVYTRTIFFDFQKELKKAIWYCGIDRVEDIGDEKVYVITHQNKKRVLKVSYKVVHNVNDNLVDYECSFFVRNGFLCRHALKVLLNCQVDRIPYMYVARRWTRELVPAHVQPAAVRYREIDSEKELLFTKMYSVVDDVASRIRNDKTKMTRFYEYLDKYKLELSTRLPNEDPTQQKVDAIAEHFGVAVPDDVDVYAPTGLANKGCALGKRLRSTSEKIQMRSKKPKRRCKRCGESKGHDSRNCPMVS</sequence>
<organism evidence="4 5">
    <name type="scientific">Centaurea solstitialis</name>
    <name type="common">yellow star-thistle</name>
    <dbReference type="NCBI Taxonomy" id="347529"/>
    <lineage>
        <taxon>Eukaryota</taxon>
        <taxon>Viridiplantae</taxon>
        <taxon>Streptophyta</taxon>
        <taxon>Embryophyta</taxon>
        <taxon>Tracheophyta</taxon>
        <taxon>Spermatophyta</taxon>
        <taxon>Magnoliopsida</taxon>
        <taxon>eudicotyledons</taxon>
        <taxon>Gunneridae</taxon>
        <taxon>Pentapetalae</taxon>
        <taxon>asterids</taxon>
        <taxon>campanulids</taxon>
        <taxon>Asterales</taxon>
        <taxon>Asteraceae</taxon>
        <taxon>Carduoideae</taxon>
        <taxon>Cardueae</taxon>
        <taxon>Centaureinae</taxon>
        <taxon>Centaurea</taxon>
    </lineage>
</organism>